<dbReference type="InterPro" id="IPR001789">
    <property type="entry name" value="Sig_transdc_resp-reg_receiver"/>
</dbReference>
<dbReference type="SMART" id="SM00448">
    <property type="entry name" value="REC"/>
    <property type="match status" value="1"/>
</dbReference>
<dbReference type="GO" id="GO:0000160">
    <property type="term" value="P:phosphorelay signal transduction system"/>
    <property type="evidence" value="ECO:0007669"/>
    <property type="project" value="InterPro"/>
</dbReference>
<dbReference type="Gene3D" id="3.40.50.2300">
    <property type="match status" value="1"/>
</dbReference>
<evidence type="ECO:0000313" key="3">
    <source>
        <dbReference type="EMBL" id="VAW94739.1"/>
    </source>
</evidence>
<dbReference type="InterPro" id="IPR011006">
    <property type="entry name" value="CheY-like_superfamily"/>
</dbReference>
<dbReference type="PROSITE" id="PS50110">
    <property type="entry name" value="RESPONSE_REGULATORY"/>
    <property type="match status" value="1"/>
</dbReference>
<dbReference type="PANTHER" id="PTHR44591:SF3">
    <property type="entry name" value="RESPONSE REGULATORY DOMAIN-CONTAINING PROTEIN"/>
    <property type="match status" value="1"/>
</dbReference>
<accession>A0A3B1A951</accession>
<organism evidence="3">
    <name type="scientific">hydrothermal vent metagenome</name>
    <dbReference type="NCBI Taxonomy" id="652676"/>
    <lineage>
        <taxon>unclassified sequences</taxon>
        <taxon>metagenomes</taxon>
        <taxon>ecological metagenomes</taxon>
    </lineage>
</organism>
<proteinExistence type="predicted"/>
<protein>
    <recommendedName>
        <fullName evidence="2">Response regulatory domain-containing protein</fullName>
    </recommendedName>
</protein>
<sequence length="124" mass="14144">MINKILIVEDNQVNLDIFTEILEDDFDLKIAMDGQQALDVIEDYMPDVVLLDVMMPTMNGYEVCEKIRSNAQLKDIKVIMVSARAMNSERKKGMESGADEYITKPFDEEVLMDMVKSCVNERTG</sequence>
<evidence type="ECO:0000259" key="2">
    <source>
        <dbReference type="PROSITE" id="PS50110"/>
    </source>
</evidence>
<dbReference type="EMBL" id="UOFT01000040">
    <property type="protein sequence ID" value="VAW94739.1"/>
    <property type="molecule type" value="Genomic_DNA"/>
</dbReference>
<evidence type="ECO:0000256" key="1">
    <source>
        <dbReference type="ARBA" id="ARBA00022553"/>
    </source>
</evidence>
<feature type="domain" description="Response regulatory" evidence="2">
    <location>
        <begin position="4"/>
        <end position="119"/>
    </location>
</feature>
<dbReference type="InterPro" id="IPR050595">
    <property type="entry name" value="Bact_response_regulator"/>
</dbReference>
<dbReference type="SUPFAM" id="SSF52172">
    <property type="entry name" value="CheY-like"/>
    <property type="match status" value="1"/>
</dbReference>
<dbReference type="Pfam" id="PF00072">
    <property type="entry name" value="Response_reg"/>
    <property type="match status" value="1"/>
</dbReference>
<keyword evidence="1" id="KW-0597">Phosphoprotein</keyword>
<dbReference type="AlphaFoldDB" id="A0A3B1A951"/>
<dbReference type="PANTHER" id="PTHR44591">
    <property type="entry name" value="STRESS RESPONSE REGULATOR PROTEIN 1"/>
    <property type="match status" value="1"/>
</dbReference>
<reference evidence="3" key="1">
    <citation type="submission" date="2018-06" db="EMBL/GenBank/DDBJ databases">
        <authorList>
            <person name="Zhirakovskaya E."/>
        </authorList>
    </citation>
    <scope>NUCLEOTIDE SEQUENCE</scope>
</reference>
<name>A0A3B1A951_9ZZZZ</name>
<gene>
    <name evidence="3" type="ORF">MNBD_GAMMA23-1166</name>
</gene>